<comment type="caution">
    <text evidence="2">The sequence shown here is derived from an EMBL/GenBank/DDBJ whole genome shotgun (WGS) entry which is preliminary data.</text>
</comment>
<feature type="compositionally biased region" description="Gly residues" evidence="1">
    <location>
        <begin position="255"/>
        <end position="270"/>
    </location>
</feature>
<proteinExistence type="predicted"/>
<gene>
    <name evidence="2" type="ORF">PCOR1329_LOCUS74280</name>
</gene>
<organism evidence="2 3">
    <name type="scientific">Prorocentrum cordatum</name>
    <dbReference type="NCBI Taxonomy" id="2364126"/>
    <lineage>
        <taxon>Eukaryota</taxon>
        <taxon>Sar</taxon>
        <taxon>Alveolata</taxon>
        <taxon>Dinophyceae</taxon>
        <taxon>Prorocentrales</taxon>
        <taxon>Prorocentraceae</taxon>
        <taxon>Prorocentrum</taxon>
    </lineage>
</organism>
<keyword evidence="3" id="KW-1185">Reference proteome</keyword>
<reference evidence="2" key="1">
    <citation type="submission" date="2023-10" db="EMBL/GenBank/DDBJ databases">
        <authorList>
            <person name="Chen Y."/>
            <person name="Shah S."/>
            <person name="Dougan E. K."/>
            <person name="Thang M."/>
            <person name="Chan C."/>
        </authorList>
    </citation>
    <scope>NUCLEOTIDE SEQUENCE [LARGE SCALE GENOMIC DNA]</scope>
</reference>
<evidence type="ECO:0000313" key="2">
    <source>
        <dbReference type="EMBL" id="CAK0895567.1"/>
    </source>
</evidence>
<evidence type="ECO:0000256" key="1">
    <source>
        <dbReference type="SAM" id="MobiDB-lite"/>
    </source>
</evidence>
<dbReference type="EMBL" id="CAUYUJ010020059">
    <property type="protein sequence ID" value="CAK0895567.1"/>
    <property type="molecule type" value="Genomic_DNA"/>
</dbReference>
<protein>
    <submittedName>
        <fullName evidence="2">Uncharacterized protein</fullName>
    </submittedName>
</protein>
<sequence length="303" mass="32584">MEVAQGSKDGQLGDGGLKDALTEFVKCQAEKEKQTTKPKGLSFNYAKRIEEVGLSEFPPEALPSEDLLAKWEAAGKIAAEKGRIYVGSADADDLMALHRPAWARSPAIDLMPSGGSWEDRLKAALDMKKARSLEERVHYQGFATFLGHVFSWGLKLALMKVCSQTHLLSYVFILARVAEGHGGVATAYHYDVKVRKEMATELEREKPNVLRWLLELNDDTARAAKDKAQAGAGRVAKFASAAAAGSSAQSAAGNQGRGSGGKAVGKGGKSGKGDNRPPAWPFQESQHQEGWLVSAGVYDGKKK</sequence>
<name>A0ABN9X864_9DINO</name>
<dbReference type="Proteomes" id="UP001189429">
    <property type="component" value="Unassembled WGS sequence"/>
</dbReference>
<feature type="region of interest" description="Disordered" evidence="1">
    <location>
        <begin position="247"/>
        <end position="303"/>
    </location>
</feature>
<evidence type="ECO:0000313" key="3">
    <source>
        <dbReference type="Proteomes" id="UP001189429"/>
    </source>
</evidence>
<accession>A0ABN9X864</accession>